<evidence type="ECO:0000313" key="1">
    <source>
        <dbReference type="EMBL" id="KAG6409819.1"/>
    </source>
</evidence>
<organism evidence="1">
    <name type="scientific">Salvia splendens</name>
    <name type="common">Scarlet sage</name>
    <dbReference type="NCBI Taxonomy" id="180675"/>
    <lineage>
        <taxon>Eukaryota</taxon>
        <taxon>Viridiplantae</taxon>
        <taxon>Streptophyta</taxon>
        <taxon>Embryophyta</taxon>
        <taxon>Tracheophyta</taxon>
        <taxon>Spermatophyta</taxon>
        <taxon>Magnoliopsida</taxon>
        <taxon>eudicotyledons</taxon>
        <taxon>Gunneridae</taxon>
        <taxon>Pentapetalae</taxon>
        <taxon>asterids</taxon>
        <taxon>lamiids</taxon>
        <taxon>Lamiales</taxon>
        <taxon>Lamiaceae</taxon>
        <taxon>Nepetoideae</taxon>
        <taxon>Mentheae</taxon>
        <taxon>Salviinae</taxon>
        <taxon>Salvia</taxon>
        <taxon>Salvia subgen. Calosphace</taxon>
        <taxon>core Calosphace</taxon>
    </lineage>
</organism>
<comment type="caution">
    <text evidence="1">The sequence shown here is derived from an EMBL/GenBank/DDBJ whole genome shotgun (WGS) entry which is preliminary data.</text>
</comment>
<gene>
    <name evidence="1" type="ORF">SASPL_127861</name>
</gene>
<proteinExistence type="predicted"/>
<evidence type="ECO:0000313" key="2">
    <source>
        <dbReference type="Proteomes" id="UP000298416"/>
    </source>
</evidence>
<dbReference type="Proteomes" id="UP000298416">
    <property type="component" value="Unassembled WGS sequence"/>
</dbReference>
<dbReference type="EMBL" id="PNBA02000010">
    <property type="protein sequence ID" value="KAG6409819.1"/>
    <property type="molecule type" value="Genomic_DNA"/>
</dbReference>
<protein>
    <recommendedName>
        <fullName evidence="3">F-box domain-containing protein</fullName>
    </recommendedName>
</protein>
<dbReference type="InterPro" id="IPR036047">
    <property type="entry name" value="F-box-like_dom_sf"/>
</dbReference>
<dbReference type="SUPFAM" id="SSF81383">
    <property type="entry name" value="F-box domain"/>
    <property type="match status" value="1"/>
</dbReference>
<dbReference type="AlphaFoldDB" id="A0A8X8XBM8"/>
<dbReference type="PANTHER" id="PTHR31293">
    <property type="entry name" value="RNI-LIKE SUPERFAMILY PROTEIN"/>
    <property type="match status" value="1"/>
</dbReference>
<name>A0A8X8XBM8_SALSN</name>
<accession>A0A8X8XBM8</accession>
<reference evidence="1" key="2">
    <citation type="submission" date="2020-08" db="EMBL/GenBank/DDBJ databases">
        <title>Plant Genome Project.</title>
        <authorList>
            <person name="Zhang R.-G."/>
        </authorList>
    </citation>
    <scope>NUCLEOTIDE SEQUENCE</scope>
    <source>
        <strain evidence="1">Huo1</strain>
        <tissue evidence="1">Leaf</tissue>
    </source>
</reference>
<evidence type="ECO:0008006" key="3">
    <source>
        <dbReference type="Google" id="ProtNLM"/>
    </source>
</evidence>
<dbReference type="PANTHER" id="PTHR31293:SF12">
    <property type="entry name" value="RNI-LIKE SUPERFAMILY PROTEIN"/>
    <property type="match status" value="1"/>
</dbReference>
<dbReference type="InterPro" id="IPR055294">
    <property type="entry name" value="FBL60-like"/>
</dbReference>
<keyword evidence="2" id="KW-1185">Reference proteome</keyword>
<sequence length="405" mass="46854">MAIIPRGAAANNIPQEIIHHIQSLLNSRNAAKTTALSKSWRLAWSTRPALDFHDLRHPMFAAFAIKTMQRYESHKLSINSFALRMDAIDDHFLATWLVLNAIKLGATDLTLRIRRSDENSRLFALPDKILDSETLASLILYDCKIYLPRRGIITRSSRYSGEDRASYGSIIQQHKLKSLELVGFGRDNIYRHDLWPKFPCLKELVIHDIDSNYDWRGLRICSPSLEVISIYMYENRITNGRFDVPNIRKFEVVGLDLPELDEFRTSSSNREWESDIRVACELLTPSWCPSLSKLLRQLSSSRISLSVHMAFPLSHDYSTAYDGDGLPTPVVEILKVYGDDPQLLPVFLKALLRRCRPKCLTAFNEVYYQRHDATLNWYPAFECYYRRHEIDEEKRDAALLQVMDQ</sequence>
<reference evidence="1" key="1">
    <citation type="submission" date="2018-01" db="EMBL/GenBank/DDBJ databases">
        <authorList>
            <person name="Mao J.F."/>
        </authorList>
    </citation>
    <scope>NUCLEOTIDE SEQUENCE</scope>
    <source>
        <strain evidence="1">Huo1</strain>
        <tissue evidence="1">Leaf</tissue>
    </source>
</reference>